<sequence length="207" mass="22699">MQSRMSRNSSQICGGDWRNSVYQYENCTSPGLNEFTVASTNTNVVPSTEVTYTCEYGYQLPAGDLGTRVCQLGGTWPKPPPACEVTPTSTEEIMTSEVTSIATSAISPLECLCPCSQVGKSNWGSARGMNLTFEELREMLKPDLDFLKKELGVNKYNTSRMRRSKISAPDDRISATSVGYVGVVFICIITVMIVFLDILGCLVAKFK</sequence>
<comment type="caution">
    <text evidence="2">Lacks conserved residue(s) required for the propagation of feature annotation.</text>
</comment>
<evidence type="ECO:0000256" key="2">
    <source>
        <dbReference type="PROSITE-ProRule" id="PRU00302"/>
    </source>
</evidence>
<keyword evidence="3" id="KW-0812">Transmembrane</keyword>
<name>A0A8S3RC74_MYTED</name>
<dbReference type="InterPro" id="IPR035976">
    <property type="entry name" value="Sushi/SCR/CCP_sf"/>
</dbReference>
<feature type="transmembrane region" description="Helical" evidence="3">
    <location>
        <begin position="178"/>
        <end position="204"/>
    </location>
</feature>
<dbReference type="SUPFAM" id="SSF57535">
    <property type="entry name" value="Complement control module/SCR domain"/>
    <property type="match status" value="1"/>
</dbReference>
<feature type="domain" description="Sushi" evidence="4">
    <location>
        <begin position="25"/>
        <end position="85"/>
    </location>
</feature>
<organism evidence="5 6">
    <name type="scientific">Mytilus edulis</name>
    <name type="common">Blue mussel</name>
    <dbReference type="NCBI Taxonomy" id="6550"/>
    <lineage>
        <taxon>Eukaryota</taxon>
        <taxon>Metazoa</taxon>
        <taxon>Spiralia</taxon>
        <taxon>Lophotrochozoa</taxon>
        <taxon>Mollusca</taxon>
        <taxon>Bivalvia</taxon>
        <taxon>Autobranchia</taxon>
        <taxon>Pteriomorphia</taxon>
        <taxon>Mytilida</taxon>
        <taxon>Mytiloidea</taxon>
        <taxon>Mytilidae</taxon>
        <taxon>Mytilinae</taxon>
        <taxon>Mytilus</taxon>
    </lineage>
</organism>
<gene>
    <name evidence="5" type="ORF">MEDL_18856</name>
</gene>
<dbReference type="InterPro" id="IPR000436">
    <property type="entry name" value="Sushi_SCR_CCP_dom"/>
</dbReference>
<dbReference type="Proteomes" id="UP000683360">
    <property type="component" value="Unassembled WGS sequence"/>
</dbReference>
<comment type="caution">
    <text evidence="5">The sequence shown here is derived from an EMBL/GenBank/DDBJ whole genome shotgun (WGS) entry which is preliminary data.</text>
</comment>
<keyword evidence="2" id="KW-0768">Sushi</keyword>
<dbReference type="AlphaFoldDB" id="A0A8S3RC74"/>
<feature type="disulfide bond" evidence="2">
    <location>
        <begin position="27"/>
        <end position="70"/>
    </location>
</feature>
<keyword evidence="3" id="KW-0472">Membrane</keyword>
<accession>A0A8S3RC74</accession>
<dbReference type="PROSITE" id="PS50923">
    <property type="entry name" value="SUSHI"/>
    <property type="match status" value="1"/>
</dbReference>
<proteinExistence type="predicted"/>
<evidence type="ECO:0000256" key="3">
    <source>
        <dbReference type="SAM" id="Phobius"/>
    </source>
</evidence>
<dbReference type="SMART" id="SM00032">
    <property type="entry name" value="CCP"/>
    <property type="match status" value="1"/>
</dbReference>
<dbReference type="CDD" id="cd00033">
    <property type="entry name" value="CCP"/>
    <property type="match status" value="1"/>
</dbReference>
<dbReference type="OrthoDB" id="6158054at2759"/>
<evidence type="ECO:0000313" key="6">
    <source>
        <dbReference type="Proteomes" id="UP000683360"/>
    </source>
</evidence>
<evidence type="ECO:0000256" key="1">
    <source>
        <dbReference type="ARBA" id="ARBA00023157"/>
    </source>
</evidence>
<protein>
    <recommendedName>
        <fullName evidence="4">Sushi domain-containing protein</fullName>
    </recommendedName>
</protein>
<keyword evidence="3" id="KW-1133">Transmembrane helix</keyword>
<keyword evidence="1 2" id="KW-1015">Disulfide bond</keyword>
<dbReference type="EMBL" id="CAJPWZ010000949">
    <property type="protein sequence ID" value="CAG2204407.1"/>
    <property type="molecule type" value="Genomic_DNA"/>
</dbReference>
<evidence type="ECO:0000313" key="5">
    <source>
        <dbReference type="EMBL" id="CAG2204407.1"/>
    </source>
</evidence>
<evidence type="ECO:0000259" key="4">
    <source>
        <dbReference type="PROSITE" id="PS50923"/>
    </source>
</evidence>
<reference evidence="5" key="1">
    <citation type="submission" date="2021-03" db="EMBL/GenBank/DDBJ databases">
        <authorList>
            <person name="Bekaert M."/>
        </authorList>
    </citation>
    <scope>NUCLEOTIDE SEQUENCE</scope>
</reference>
<dbReference type="Pfam" id="PF00084">
    <property type="entry name" value="Sushi"/>
    <property type="match status" value="1"/>
</dbReference>
<keyword evidence="6" id="KW-1185">Reference proteome</keyword>
<dbReference type="Gene3D" id="2.10.70.10">
    <property type="entry name" value="Complement Module, domain 1"/>
    <property type="match status" value="1"/>
</dbReference>